<proteinExistence type="predicted"/>
<protein>
    <submittedName>
        <fullName evidence="2">Uncharacterized protein</fullName>
    </submittedName>
</protein>
<keyword evidence="1" id="KW-1133">Transmembrane helix</keyword>
<dbReference type="Proteomes" id="UP001549773">
    <property type="component" value="Unassembled WGS sequence"/>
</dbReference>
<organism evidence="2 3">
    <name type="scientific">Sediminicola luteus</name>
    <dbReference type="NCBI Taxonomy" id="319238"/>
    <lineage>
        <taxon>Bacteria</taxon>
        <taxon>Pseudomonadati</taxon>
        <taxon>Bacteroidota</taxon>
        <taxon>Flavobacteriia</taxon>
        <taxon>Flavobacteriales</taxon>
        <taxon>Flavobacteriaceae</taxon>
        <taxon>Sediminicola</taxon>
    </lineage>
</organism>
<keyword evidence="3" id="KW-1185">Reference proteome</keyword>
<dbReference type="RefSeq" id="WP_354617001.1">
    <property type="nucleotide sequence ID" value="NZ_JBEWYP010000001.1"/>
</dbReference>
<reference evidence="2 3" key="1">
    <citation type="submission" date="2024-07" db="EMBL/GenBank/DDBJ databases">
        <title>The genome sequence of type strain Sediminicola luteus GDMCC 1.2596T.</title>
        <authorList>
            <person name="Liu Y."/>
        </authorList>
    </citation>
    <scope>NUCLEOTIDE SEQUENCE [LARGE SCALE GENOMIC DNA]</scope>
    <source>
        <strain evidence="2 3">GDMCC 1.2596</strain>
    </source>
</reference>
<comment type="caution">
    <text evidence="2">The sequence shown here is derived from an EMBL/GenBank/DDBJ whole genome shotgun (WGS) entry which is preliminary data.</text>
</comment>
<keyword evidence="1" id="KW-0812">Transmembrane</keyword>
<evidence type="ECO:0000313" key="2">
    <source>
        <dbReference type="EMBL" id="MET7028136.1"/>
    </source>
</evidence>
<evidence type="ECO:0000313" key="3">
    <source>
        <dbReference type="Proteomes" id="UP001549773"/>
    </source>
</evidence>
<keyword evidence="1" id="KW-0472">Membrane</keyword>
<evidence type="ECO:0000256" key="1">
    <source>
        <dbReference type="SAM" id="Phobius"/>
    </source>
</evidence>
<gene>
    <name evidence="2" type="ORF">ABXZ32_01945</name>
</gene>
<sequence length="59" mass="6491">MVTFFNILITLVAINAILLIFSVNRTSKKNTVTADKNLQGSATKVYPIDLSSSNYKKAI</sequence>
<dbReference type="EMBL" id="JBEWYP010000001">
    <property type="protein sequence ID" value="MET7028136.1"/>
    <property type="molecule type" value="Genomic_DNA"/>
</dbReference>
<feature type="transmembrane region" description="Helical" evidence="1">
    <location>
        <begin position="6"/>
        <end position="23"/>
    </location>
</feature>
<accession>A0ABV2TS90</accession>
<name>A0ABV2TS90_9FLAO</name>